<dbReference type="Pfam" id="PF00440">
    <property type="entry name" value="TetR_N"/>
    <property type="match status" value="1"/>
</dbReference>
<keyword evidence="1 2" id="KW-0238">DNA-binding</keyword>
<reference evidence="4" key="1">
    <citation type="submission" date="2023-07" db="EMBL/GenBank/DDBJ databases">
        <title>Between Cages and Wild: Unraveling the Impact of Captivity on Animal Microbiomes and Antimicrobial Resistance.</title>
        <authorList>
            <person name="Schmartz G.P."/>
            <person name="Rehner J."/>
            <person name="Schuff M.J."/>
            <person name="Becker S.L."/>
            <person name="Kravczyk M."/>
            <person name="Gurevich A."/>
            <person name="Francke R."/>
            <person name="Mueller R."/>
            <person name="Keller V."/>
            <person name="Keller A."/>
        </authorList>
    </citation>
    <scope>NUCLEOTIDE SEQUENCE</scope>
    <source>
        <strain evidence="4">S12M_St_49</strain>
    </source>
</reference>
<dbReference type="PROSITE" id="PS50977">
    <property type="entry name" value="HTH_TETR_2"/>
    <property type="match status" value="1"/>
</dbReference>
<evidence type="ECO:0000259" key="3">
    <source>
        <dbReference type="PROSITE" id="PS50977"/>
    </source>
</evidence>
<feature type="DNA-binding region" description="H-T-H motif" evidence="2">
    <location>
        <begin position="35"/>
        <end position="54"/>
    </location>
</feature>
<organism evidence="4 5">
    <name type="scientific">Phoenicibacter congonensis</name>
    <dbReference type="NCBI Taxonomy" id="1944646"/>
    <lineage>
        <taxon>Bacteria</taxon>
        <taxon>Bacillati</taxon>
        <taxon>Actinomycetota</taxon>
        <taxon>Coriobacteriia</taxon>
        <taxon>Eggerthellales</taxon>
        <taxon>Eggerthellaceae</taxon>
        <taxon>Phoenicibacter</taxon>
    </lineage>
</organism>
<comment type="caution">
    <text evidence="4">The sequence shown here is derived from an EMBL/GenBank/DDBJ whole genome shotgun (WGS) entry which is preliminary data.</text>
</comment>
<accession>A0AA43RIX0</accession>
<proteinExistence type="predicted"/>
<evidence type="ECO:0000256" key="1">
    <source>
        <dbReference type="ARBA" id="ARBA00023125"/>
    </source>
</evidence>
<protein>
    <submittedName>
        <fullName evidence="4">TetR/AcrR family transcriptional regulator</fullName>
    </submittedName>
</protein>
<dbReference type="Proteomes" id="UP001168575">
    <property type="component" value="Unassembled WGS sequence"/>
</dbReference>
<dbReference type="InterPro" id="IPR009057">
    <property type="entry name" value="Homeodomain-like_sf"/>
</dbReference>
<dbReference type="InterPro" id="IPR001647">
    <property type="entry name" value="HTH_TetR"/>
</dbReference>
<dbReference type="SUPFAM" id="SSF46689">
    <property type="entry name" value="Homeodomain-like"/>
    <property type="match status" value="1"/>
</dbReference>
<name>A0AA43RIX0_9ACTN</name>
<dbReference type="PRINTS" id="PR00455">
    <property type="entry name" value="HTHTETR"/>
</dbReference>
<dbReference type="PANTHER" id="PTHR43479">
    <property type="entry name" value="ACREF/ENVCD OPERON REPRESSOR-RELATED"/>
    <property type="match status" value="1"/>
</dbReference>
<evidence type="ECO:0000313" key="5">
    <source>
        <dbReference type="Proteomes" id="UP001168575"/>
    </source>
</evidence>
<keyword evidence="5" id="KW-1185">Reference proteome</keyword>
<evidence type="ECO:0000256" key="2">
    <source>
        <dbReference type="PROSITE-ProRule" id="PRU00335"/>
    </source>
</evidence>
<dbReference type="EMBL" id="JAUMVS010000012">
    <property type="protein sequence ID" value="MDO4841340.1"/>
    <property type="molecule type" value="Genomic_DNA"/>
</dbReference>
<dbReference type="AlphaFoldDB" id="A0AA43RIX0"/>
<dbReference type="InterPro" id="IPR050624">
    <property type="entry name" value="HTH-type_Tx_Regulator"/>
</dbReference>
<dbReference type="PANTHER" id="PTHR43479:SF11">
    <property type="entry name" value="ACREF_ENVCD OPERON REPRESSOR-RELATED"/>
    <property type="match status" value="1"/>
</dbReference>
<evidence type="ECO:0000313" key="4">
    <source>
        <dbReference type="EMBL" id="MDO4841340.1"/>
    </source>
</evidence>
<feature type="domain" description="HTH tetR-type" evidence="3">
    <location>
        <begin position="12"/>
        <end position="72"/>
    </location>
</feature>
<dbReference type="GO" id="GO:0003677">
    <property type="term" value="F:DNA binding"/>
    <property type="evidence" value="ECO:0007669"/>
    <property type="project" value="UniProtKB-UniRule"/>
</dbReference>
<dbReference type="Gene3D" id="1.10.357.10">
    <property type="entry name" value="Tetracycline Repressor, domain 2"/>
    <property type="match status" value="1"/>
</dbReference>
<sequence length="238" mass="27580">MKAKSKSSYFKGLNRKEYIKAAIDMANRVGVENVTIRSLAEEVGCSSAALYRYFDSKEELLYFVNLPVLENYIIRLNKAQENWEGPWDVYSGVWDCYCREAFANIAAYDQIFFQNPNTELNRAMKEYYEMFPNSIKHSNEVFQEMLSTADFMGRDYKMCLKCAEAGVISYAKAAQLNRSVCMLYKGYFKTIQDEGIEKYGIDSWTRQCIEDIDMIIFSLSDNLEGYRGYYVNNAPSTL</sequence>
<gene>
    <name evidence="4" type="ORF">Q3982_01510</name>
</gene>